<feature type="compositionally biased region" description="Polar residues" evidence="1">
    <location>
        <begin position="63"/>
        <end position="78"/>
    </location>
</feature>
<name>A0ABM1DS96_PRICU</name>
<proteinExistence type="predicted"/>
<reference evidence="4" key="1">
    <citation type="submission" date="2025-08" db="UniProtKB">
        <authorList>
            <consortium name="RefSeq"/>
        </authorList>
    </citation>
    <scope>IDENTIFICATION</scope>
</reference>
<evidence type="ECO:0000313" key="3">
    <source>
        <dbReference type="Proteomes" id="UP000695022"/>
    </source>
</evidence>
<sequence length="256" mass="28181">MDNLELVVSFVDDSHFILVNIGKSTDTLQQMAVLSSGKKRKLKRQRIEEKKSRAHRSWKFDTTETGVADSQPSTSGTSAEEYVKMLPRWQLEKSLLAVTNHDVTKIQETAAAAAAAAAAAGGDPDGTPQPPAFCQCGNCVDMPTQLEQLCCRKSRGLCVTVVAEFATICLNRAVLAVALCYREDLLCLPEARTNDAMRHAAYRQFVYWRMGSTGKGRVVIPSCVVNSIRNSHPSENDHYTGFRVGAVSTIRQHTFD</sequence>
<feature type="region of interest" description="Disordered" evidence="1">
    <location>
        <begin position="45"/>
        <end position="78"/>
    </location>
</feature>
<dbReference type="InterPro" id="IPR046815">
    <property type="entry name" value="P2RX7_C"/>
</dbReference>
<dbReference type="Pfam" id="PF20478">
    <property type="entry name" value="P2RX7_C"/>
    <property type="match status" value="1"/>
</dbReference>
<evidence type="ECO:0000313" key="4">
    <source>
        <dbReference type="RefSeq" id="XP_014662817.1"/>
    </source>
</evidence>
<dbReference type="RefSeq" id="XP_014662817.1">
    <property type="nucleotide sequence ID" value="XM_014807331.1"/>
</dbReference>
<dbReference type="Proteomes" id="UP000695022">
    <property type="component" value="Unplaced"/>
</dbReference>
<dbReference type="PANTHER" id="PTHR36981:SF3">
    <property type="entry name" value="UBIQUITIN-LIKE PROTEASE FAMILY PROFILE DOMAIN-CONTAINING PROTEIN"/>
    <property type="match status" value="1"/>
</dbReference>
<accession>A0ABM1DS96</accession>
<evidence type="ECO:0000259" key="2">
    <source>
        <dbReference type="Pfam" id="PF20478"/>
    </source>
</evidence>
<feature type="domain" description="P2X purinoreceptor 7 intracellular" evidence="2">
    <location>
        <begin position="120"/>
        <end position="243"/>
    </location>
</feature>
<dbReference type="PANTHER" id="PTHR36981">
    <property type="entry name" value="ZGC:195170"/>
    <property type="match status" value="1"/>
</dbReference>
<organism evidence="3 4">
    <name type="scientific">Priapulus caudatus</name>
    <name type="common">Priapulid worm</name>
    <dbReference type="NCBI Taxonomy" id="37621"/>
    <lineage>
        <taxon>Eukaryota</taxon>
        <taxon>Metazoa</taxon>
        <taxon>Ecdysozoa</taxon>
        <taxon>Scalidophora</taxon>
        <taxon>Priapulida</taxon>
        <taxon>Priapulimorpha</taxon>
        <taxon>Priapulimorphida</taxon>
        <taxon>Priapulidae</taxon>
        <taxon>Priapulus</taxon>
    </lineage>
</organism>
<protein>
    <submittedName>
        <fullName evidence="4">P2X purinoceptor 7-like</fullName>
    </submittedName>
</protein>
<keyword evidence="3" id="KW-1185">Reference proteome</keyword>
<evidence type="ECO:0000256" key="1">
    <source>
        <dbReference type="SAM" id="MobiDB-lite"/>
    </source>
</evidence>
<gene>
    <name evidence="4" type="primary">LOC106805642</name>
</gene>
<dbReference type="GeneID" id="106805642"/>